<reference evidence="8 9" key="1">
    <citation type="submission" date="2018-03" db="EMBL/GenBank/DDBJ databases">
        <title>Candida pseudohaemulonii genome assembly and annotation.</title>
        <authorList>
            <person name="Munoz J.F."/>
            <person name="Gade L.G."/>
            <person name="Chow N.A."/>
            <person name="Litvintseva A.P."/>
            <person name="Loparev V.N."/>
            <person name="Cuomo C.A."/>
        </authorList>
    </citation>
    <scope>NUCLEOTIDE SEQUENCE [LARGE SCALE GENOMIC DNA]</scope>
    <source>
        <strain evidence="8 9">B12108</strain>
    </source>
</reference>
<dbReference type="OrthoDB" id="264392at2759"/>
<comment type="subcellular location">
    <subcellularLocation>
        <location evidence="1">Membrane</location>
        <topology evidence="1">Multi-pass membrane protein</topology>
    </subcellularLocation>
</comment>
<evidence type="ECO:0000259" key="7">
    <source>
        <dbReference type="Pfam" id="PF12537"/>
    </source>
</evidence>
<evidence type="ECO:0000259" key="6">
    <source>
        <dbReference type="Pfam" id="PF12430"/>
    </source>
</evidence>
<evidence type="ECO:0000256" key="5">
    <source>
        <dbReference type="SAM" id="Phobius"/>
    </source>
</evidence>
<keyword evidence="2 5" id="KW-0812">Transmembrane</keyword>
<dbReference type="Pfam" id="PF12537">
    <property type="entry name" value="GPHR_N"/>
    <property type="match status" value="1"/>
</dbReference>
<feature type="transmembrane region" description="Helical" evidence="5">
    <location>
        <begin position="212"/>
        <end position="237"/>
    </location>
</feature>
<feature type="transmembrane region" description="Helical" evidence="5">
    <location>
        <begin position="95"/>
        <end position="116"/>
    </location>
</feature>
<dbReference type="AlphaFoldDB" id="A0A2P7YGY2"/>
<feature type="domain" description="Golgi pH regulator conserved" evidence="7">
    <location>
        <begin position="203"/>
        <end position="276"/>
    </location>
</feature>
<evidence type="ECO:0000256" key="1">
    <source>
        <dbReference type="ARBA" id="ARBA00004141"/>
    </source>
</evidence>
<evidence type="ECO:0000256" key="4">
    <source>
        <dbReference type="ARBA" id="ARBA00023136"/>
    </source>
</evidence>
<gene>
    <name evidence="8" type="ORF">C7M61_004678</name>
</gene>
<feature type="transmembrane region" description="Helical" evidence="5">
    <location>
        <begin position="128"/>
        <end position="150"/>
    </location>
</feature>
<protein>
    <recommendedName>
        <fullName evidence="10">Abscisic acid G-protein coupled receptor-like domain-containing protein</fullName>
    </recommendedName>
</protein>
<name>A0A2P7YGY2_9ASCO</name>
<dbReference type="GO" id="GO:0016020">
    <property type="term" value="C:membrane"/>
    <property type="evidence" value="ECO:0007669"/>
    <property type="project" value="UniProtKB-SubCell"/>
</dbReference>
<organism evidence="8 9">
    <name type="scientific">Candidozyma pseudohaemuli</name>
    <dbReference type="NCBI Taxonomy" id="418784"/>
    <lineage>
        <taxon>Eukaryota</taxon>
        <taxon>Fungi</taxon>
        <taxon>Dikarya</taxon>
        <taxon>Ascomycota</taxon>
        <taxon>Saccharomycotina</taxon>
        <taxon>Pichiomycetes</taxon>
        <taxon>Metschnikowiaceae</taxon>
        <taxon>Candidozyma</taxon>
    </lineage>
</organism>
<dbReference type="RefSeq" id="XP_024711745.1">
    <property type="nucleotide sequence ID" value="XM_024859995.1"/>
</dbReference>
<keyword evidence="9" id="KW-1185">Reference proteome</keyword>
<dbReference type="Pfam" id="PF12430">
    <property type="entry name" value="ABA_GPCR"/>
    <property type="match status" value="1"/>
</dbReference>
<evidence type="ECO:0000313" key="8">
    <source>
        <dbReference type="EMBL" id="PSK35220.1"/>
    </source>
</evidence>
<dbReference type="InterPro" id="IPR015672">
    <property type="entry name" value="GPHR/GTG"/>
</dbReference>
<evidence type="ECO:0000256" key="2">
    <source>
        <dbReference type="ARBA" id="ARBA00022692"/>
    </source>
</evidence>
<dbReference type="Proteomes" id="UP000241107">
    <property type="component" value="Unassembled WGS sequence"/>
</dbReference>
<comment type="caution">
    <text evidence="8">The sequence shown here is derived from an EMBL/GenBank/DDBJ whole genome shotgun (WGS) entry which is preliminary data.</text>
</comment>
<dbReference type="PANTHER" id="PTHR15948">
    <property type="entry name" value="G-PROTEIN COUPLED RECEPTOR 89-RELATED"/>
    <property type="match status" value="1"/>
</dbReference>
<dbReference type="STRING" id="418784.A0A2P7YGY2"/>
<proteinExistence type="predicted"/>
<dbReference type="EMBL" id="PYFQ01000017">
    <property type="protein sequence ID" value="PSK35220.1"/>
    <property type="molecule type" value="Genomic_DNA"/>
</dbReference>
<keyword evidence="4 5" id="KW-0472">Membrane</keyword>
<accession>A0A2P7YGY2</accession>
<dbReference type="VEuPathDB" id="FungiDB:C7M61_004678"/>
<feature type="transmembrane region" description="Helical" evidence="5">
    <location>
        <begin position="171"/>
        <end position="192"/>
    </location>
</feature>
<feature type="transmembrane region" description="Helical" evidence="5">
    <location>
        <begin position="373"/>
        <end position="395"/>
    </location>
</feature>
<evidence type="ECO:0008006" key="10">
    <source>
        <dbReference type="Google" id="ProtNLM"/>
    </source>
</evidence>
<keyword evidence="3 5" id="KW-1133">Transmembrane helix</keyword>
<feature type="domain" description="Abscisic acid G-protein coupled receptor-like" evidence="6">
    <location>
        <begin position="370"/>
        <end position="554"/>
    </location>
</feature>
<feature type="transmembrane region" description="Helical" evidence="5">
    <location>
        <begin position="6"/>
        <end position="25"/>
    </location>
</feature>
<evidence type="ECO:0000256" key="3">
    <source>
        <dbReference type="ARBA" id="ARBA00022989"/>
    </source>
</evidence>
<dbReference type="InterPro" id="IPR025969">
    <property type="entry name" value="ABA_GPCR_dom"/>
</dbReference>
<dbReference type="InterPro" id="IPR022535">
    <property type="entry name" value="Golgi_pH-regulator_cons_dom"/>
</dbReference>
<sequence length="578" mass="65836">MISIVGVFELAPFGVALPLLSAWIYKFIFNHELIRNSHLNLYKNKARINEKIEKVNYKHGCKLLHVDVDDEDGEVYTHKHDAFARQKYVHRTAGALFSIVIAISLELTFALMVQMTDFIELDPALFQWSIRLLVVLVAIVQPLLIISLYVTQDLSPPLNTNKPGALFKWGLTVLLCGAWFMILGRVGSLAHALEEPGYKDLRSFMQHITNDIVLAGVTFTAVLSGVGSTLTPFRWFWERAREKRSERKVINEVSVNDHIQSYNNTKMLLRKRQQELENVLSKNSGSAYNEVEQEGVRLLKGLRGSGKKLFNKVLSFASLSAFTRQKPEDQELTLEIDSLKLLKELIYDDVAKNVEKFVRTKERAPLQKGIEKVASTFSFLFSFYCVYRVLSVLFIRIPSRYFWQLESMKTKDALAITIAKLIQTTFTQLPIPEQQLVNQVSFILSGSLFACSFQNVLVTVKTLTRVLPAASTNLTAQTKTWLKHLLVSEFLAIYIVATAQMIKSNLPPELSRQMNKLLSLTPQGEADTETEFLDTWFDRVFGITCVVTLVVLAAKYFVEAEDEYDYDEELMLEDTKQS</sequence>
<dbReference type="PANTHER" id="PTHR15948:SF0">
    <property type="entry name" value="GOLGI PH REGULATOR A-RELATED"/>
    <property type="match status" value="1"/>
</dbReference>
<evidence type="ECO:0000313" key="9">
    <source>
        <dbReference type="Proteomes" id="UP000241107"/>
    </source>
</evidence>
<dbReference type="GeneID" id="36568065"/>